<proteinExistence type="inferred from homology"/>
<dbReference type="SFLD" id="SFLDG01063">
    <property type="entry name" value="activating_enzymes__group_1"/>
    <property type="match status" value="1"/>
</dbReference>
<dbReference type="InterPro" id="IPR012837">
    <property type="entry name" value="NrdG"/>
</dbReference>
<dbReference type="InterPro" id="IPR013785">
    <property type="entry name" value="Aldolase_TIM"/>
</dbReference>
<dbReference type="RefSeq" id="WP_107034706.1">
    <property type="nucleotide sequence ID" value="NZ_CAOOML010000029.1"/>
</dbReference>
<evidence type="ECO:0000256" key="5">
    <source>
        <dbReference type="ARBA" id="ARBA00023004"/>
    </source>
</evidence>
<dbReference type="EMBL" id="PUBV01000001">
    <property type="protein sequence ID" value="PWB09654.1"/>
    <property type="molecule type" value="Genomic_DNA"/>
</dbReference>
<sequence length="160" mass="18164">MRILDIIEGTSVDGPGLRTAIYFAGCLHECPGCHNPQSWPMDAGKEMSADQLIEITEEADADVTLTGGDPVYQAAEIMPLCRELKRKGRNIWLYTGFRYEELMAVKVSRELLDYIDVLVDGPFIERLHDRSLLFRGSSNQRLVDVKRSMPGRIVEWQSDF</sequence>
<dbReference type="GO" id="GO:0046872">
    <property type="term" value="F:metal ion binding"/>
    <property type="evidence" value="ECO:0007669"/>
    <property type="project" value="UniProtKB-KW"/>
</dbReference>
<accession>A0A2V1J2B4</accession>
<evidence type="ECO:0000256" key="1">
    <source>
        <dbReference type="ARBA" id="ARBA00001966"/>
    </source>
</evidence>
<keyword evidence="4" id="KW-0479">Metal-binding</keyword>
<dbReference type="SUPFAM" id="SSF102114">
    <property type="entry name" value="Radical SAM enzymes"/>
    <property type="match status" value="1"/>
</dbReference>
<dbReference type="InterPro" id="IPR058240">
    <property type="entry name" value="rSAM_sf"/>
</dbReference>
<evidence type="ECO:0000256" key="6">
    <source>
        <dbReference type="ARBA" id="ARBA00023014"/>
    </source>
</evidence>
<dbReference type="PANTHER" id="PTHR30352">
    <property type="entry name" value="PYRUVATE FORMATE-LYASE-ACTIVATING ENZYME"/>
    <property type="match status" value="1"/>
</dbReference>
<dbReference type="SFLD" id="SFLDS00029">
    <property type="entry name" value="Radical_SAM"/>
    <property type="match status" value="1"/>
</dbReference>
<protein>
    <recommendedName>
        <fullName evidence="7">Anaerobic ribonucleoside-triphosphate reductase-activating protein</fullName>
        <ecNumber evidence="7">1.97.1.-</ecNumber>
    </recommendedName>
</protein>
<evidence type="ECO:0000256" key="7">
    <source>
        <dbReference type="PIRNR" id="PIRNR000368"/>
    </source>
</evidence>
<evidence type="ECO:0000256" key="2">
    <source>
        <dbReference type="ARBA" id="ARBA00022485"/>
    </source>
</evidence>
<dbReference type="EC" id="1.97.1.-" evidence="7"/>
<keyword evidence="9" id="KW-1185">Reference proteome</keyword>
<dbReference type="GO" id="GO:0051539">
    <property type="term" value="F:4 iron, 4 sulfur cluster binding"/>
    <property type="evidence" value="ECO:0007669"/>
    <property type="project" value="UniProtKB-KW"/>
</dbReference>
<dbReference type="GO" id="GO:0043365">
    <property type="term" value="F:[formate-C-acetyltransferase]-activating enzyme activity"/>
    <property type="evidence" value="ECO:0007669"/>
    <property type="project" value="InterPro"/>
</dbReference>
<dbReference type="AlphaFoldDB" id="A0A2V1J2B4"/>
<name>A0A2V1J2B4_9BACT</name>
<dbReference type="InterPro" id="IPR007197">
    <property type="entry name" value="rSAM"/>
</dbReference>
<evidence type="ECO:0000256" key="3">
    <source>
        <dbReference type="ARBA" id="ARBA00022691"/>
    </source>
</evidence>
<dbReference type="InterPro" id="IPR034457">
    <property type="entry name" value="Organic_radical-activating"/>
</dbReference>
<dbReference type="NCBIfam" id="TIGR02491">
    <property type="entry name" value="NrdG"/>
    <property type="match status" value="1"/>
</dbReference>
<comment type="similarity">
    <text evidence="7">Belongs to the organic radical-activating enzymes family.</text>
</comment>
<dbReference type="PANTHER" id="PTHR30352:SF2">
    <property type="entry name" value="ANAEROBIC RIBONUCLEOSIDE-TRIPHOSPHATE REDUCTASE-ACTIVATING PROTEIN"/>
    <property type="match status" value="1"/>
</dbReference>
<dbReference type="SFLD" id="SFLDF00299">
    <property type="entry name" value="anaerobic_ribonucleoside-triph"/>
    <property type="match status" value="1"/>
</dbReference>
<evidence type="ECO:0000313" key="9">
    <source>
        <dbReference type="Proteomes" id="UP000244925"/>
    </source>
</evidence>
<dbReference type="GeneID" id="93424168"/>
<keyword evidence="7" id="KW-0560">Oxidoreductase</keyword>
<dbReference type="GO" id="GO:0004748">
    <property type="term" value="F:ribonucleoside-diphosphate reductase activity, thioredoxin disulfide as acceptor"/>
    <property type="evidence" value="ECO:0007669"/>
    <property type="project" value="TreeGrafter"/>
</dbReference>
<dbReference type="Gene3D" id="3.20.20.70">
    <property type="entry name" value="Aldolase class I"/>
    <property type="match status" value="1"/>
</dbReference>
<keyword evidence="2" id="KW-0004">4Fe-4S</keyword>
<evidence type="ECO:0000256" key="4">
    <source>
        <dbReference type="ARBA" id="ARBA00022723"/>
    </source>
</evidence>
<evidence type="ECO:0000313" key="8">
    <source>
        <dbReference type="EMBL" id="PWB09654.1"/>
    </source>
</evidence>
<dbReference type="Pfam" id="PF13353">
    <property type="entry name" value="Fer4_12"/>
    <property type="match status" value="1"/>
</dbReference>
<gene>
    <name evidence="8" type="primary">nrdG</name>
    <name evidence="8" type="ORF">C5O25_00140</name>
</gene>
<comment type="function">
    <text evidence="7">Activation of anaerobic ribonucleoside-triphosphate reductase under anaerobic conditions by generation of an organic free radical, using S-adenosylmethionine and reduced flavodoxin as cosubstrates to produce 5'-deoxy-adenosine.</text>
</comment>
<dbReference type="Proteomes" id="UP000244925">
    <property type="component" value="Unassembled WGS sequence"/>
</dbReference>
<reference evidence="9" key="1">
    <citation type="submission" date="2018-02" db="EMBL/GenBank/DDBJ databases">
        <authorList>
            <person name="Clavel T."/>
            <person name="Strowig T."/>
        </authorList>
    </citation>
    <scope>NUCLEOTIDE SEQUENCE [LARGE SCALE GENOMIC DNA]</scope>
    <source>
        <strain evidence="9">DSM 100764</strain>
    </source>
</reference>
<dbReference type="PIRSF" id="PIRSF000368">
    <property type="entry name" value="NrdG"/>
    <property type="match status" value="1"/>
</dbReference>
<comment type="caution">
    <text evidence="8">The sequence shown here is derived from an EMBL/GenBank/DDBJ whole genome shotgun (WGS) entry which is preliminary data.</text>
</comment>
<organism evidence="8 9">
    <name type="scientific">Paramuribaculum intestinale</name>
    <dbReference type="NCBI Taxonomy" id="2094151"/>
    <lineage>
        <taxon>Bacteria</taxon>
        <taxon>Pseudomonadati</taxon>
        <taxon>Bacteroidota</taxon>
        <taxon>Bacteroidia</taxon>
        <taxon>Bacteroidales</taxon>
        <taxon>Muribaculaceae</taxon>
        <taxon>Paramuribaculum</taxon>
    </lineage>
</organism>
<keyword evidence="3" id="KW-0949">S-adenosyl-L-methionine</keyword>
<dbReference type="SFLD" id="SFLDG01066">
    <property type="entry name" value="organic_radical-activating_enz"/>
    <property type="match status" value="1"/>
</dbReference>
<comment type="cofactor">
    <cofactor evidence="1">
        <name>[4Fe-4S] cluster</name>
        <dbReference type="ChEBI" id="CHEBI:49883"/>
    </cofactor>
</comment>
<keyword evidence="5" id="KW-0408">Iron</keyword>
<keyword evidence="6" id="KW-0411">Iron-sulfur</keyword>